<sequence length="205" mass="23626">MTVDPELLDTVGTPVDRLDHGGSSIGSPTHSAALKGRYEEYCRQQVFLLLEIIPREAVRPLYRRARTWATERGVHESQDPMSTLRLFCREILPLPPFDAWLLDYETHRLAHVSAGLGVLPLPESMEPVAVEFRRLEHEAEAWRGTLEVYRGGDVWRGLIRFQRDGEDGHFRTGEIFREDDLQDLRDRFISFTAPNLRSFLRSTLP</sequence>
<evidence type="ECO:0000313" key="1">
    <source>
        <dbReference type="EMBL" id="SUZ48151.1"/>
    </source>
</evidence>
<name>A0A381N0P9_9ZZZZ</name>
<dbReference type="EMBL" id="UINC01000055">
    <property type="protein sequence ID" value="SUZ48151.1"/>
    <property type="molecule type" value="Genomic_DNA"/>
</dbReference>
<proteinExistence type="predicted"/>
<organism evidence="1">
    <name type="scientific">marine metagenome</name>
    <dbReference type="NCBI Taxonomy" id="408172"/>
    <lineage>
        <taxon>unclassified sequences</taxon>
        <taxon>metagenomes</taxon>
        <taxon>ecological metagenomes</taxon>
    </lineage>
</organism>
<protein>
    <submittedName>
        <fullName evidence="1">Uncharacterized protein</fullName>
    </submittedName>
</protein>
<gene>
    <name evidence="1" type="ORF">METZ01_LOCUS1005</name>
</gene>
<dbReference type="AlphaFoldDB" id="A0A381N0P9"/>
<reference evidence="1" key="1">
    <citation type="submission" date="2018-05" db="EMBL/GenBank/DDBJ databases">
        <authorList>
            <person name="Lanie J.A."/>
            <person name="Ng W.-L."/>
            <person name="Kazmierczak K.M."/>
            <person name="Andrzejewski T.M."/>
            <person name="Davidsen T.M."/>
            <person name="Wayne K.J."/>
            <person name="Tettelin H."/>
            <person name="Glass J.I."/>
            <person name="Rusch D."/>
            <person name="Podicherti R."/>
            <person name="Tsui H.-C.T."/>
            <person name="Winkler M.E."/>
        </authorList>
    </citation>
    <scope>NUCLEOTIDE SEQUENCE</scope>
</reference>
<accession>A0A381N0P9</accession>